<dbReference type="InterPro" id="IPR004268">
    <property type="entry name" value="MurJ"/>
</dbReference>
<name>A0A1I5GYJ3_PSUAM</name>
<evidence type="ECO:0000256" key="2">
    <source>
        <dbReference type="ARBA" id="ARBA00022475"/>
    </source>
</evidence>
<evidence type="ECO:0000256" key="5">
    <source>
        <dbReference type="ARBA" id="ARBA00022984"/>
    </source>
</evidence>
<feature type="transmembrane region" description="Helical" evidence="8">
    <location>
        <begin position="163"/>
        <end position="182"/>
    </location>
</feature>
<feature type="transmembrane region" description="Helical" evidence="8">
    <location>
        <begin position="290"/>
        <end position="310"/>
    </location>
</feature>
<dbReference type="Pfam" id="PF03023">
    <property type="entry name" value="MurJ"/>
    <property type="match status" value="1"/>
</dbReference>
<feature type="transmembrane region" description="Helical" evidence="8">
    <location>
        <begin position="339"/>
        <end position="359"/>
    </location>
</feature>
<gene>
    <name evidence="9" type="ORF">SAMN05216207_105316</name>
</gene>
<evidence type="ECO:0000256" key="4">
    <source>
        <dbReference type="ARBA" id="ARBA00022960"/>
    </source>
</evidence>
<keyword evidence="6 8" id="KW-1133">Transmembrane helix</keyword>
<feature type="transmembrane region" description="Helical" evidence="8">
    <location>
        <begin position="245"/>
        <end position="270"/>
    </location>
</feature>
<keyword evidence="10" id="KW-1185">Reference proteome</keyword>
<evidence type="ECO:0000313" key="10">
    <source>
        <dbReference type="Proteomes" id="UP000199614"/>
    </source>
</evidence>
<dbReference type="GO" id="GO:0015648">
    <property type="term" value="F:lipid-linked peptidoglycan transporter activity"/>
    <property type="evidence" value="ECO:0007669"/>
    <property type="project" value="TreeGrafter"/>
</dbReference>
<keyword evidence="4" id="KW-0133">Cell shape</keyword>
<dbReference type="AlphaFoldDB" id="A0A1I5GYJ3"/>
<dbReference type="NCBIfam" id="TIGR01695">
    <property type="entry name" value="murJ_mviN"/>
    <property type="match status" value="1"/>
</dbReference>
<dbReference type="Proteomes" id="UP000199614">
    <property type="component" value="Unassembled WGS sequence"/>
</dbReference>
<keyword evidence="7 8" id="KW-0472">Membrane</keyword>
<dbReference type="PANTHER" id="PTHR47019:SF1">
    <property type="entry name" value="LIPID II FLIPPASE MURJ"/>
    <property type="match status" value="1"/>
</dbReference>
<feature type="transmembrane region" description="Helical" evidence="8">
    <location>
        <begin position="474"/>
        <end position="492"/>
    </location>
</feature>
<reference evidence="9 10" key="1">
    <citation type="submission" date="2016-10" db="EMBL/GenBank/DDBJ databases">
        <authorList>
            <person name="de Groot N.N."/>
        </authorList>
    </citation>
    <scope>NUCLEOTIDE SEQUENCE [LARGE SCALE GENOMIC DNA]</scope>
    <source>
        <strain evidence="9 10">CGMCC 4.1877</strain>
    </source>
</reference>
<feature type="transmembrane region" description="Helical" evidence="8">
    <location>
        <begin position="202"/>
        <end position="224"/>
    </location>
</feature>
<dbReference type="InterPro" id="IPR051050">
    <property type="entry name" value="Lipid_II_flippase_MurJ/MviN"/>
</dbReference>
<dbReference type="RefSeq" id="WP_177238790.1">
    <property type="nucleotide sequence ID" value="NZ_FOUY01000053.1"/>
</dbReference>
<feature type="transmembrane region" description="Helical" evidence="8">
    <location>
        <begin position="128"/>
        <end position="151"/>
    </location>
</feature>
<evidence type="ECO:0000256" key="1">
    <source>
        <dbReference type="ARBA" id="ARBA00004651"/>
    </source>
</evidence>
<keyword evidence="3 8" id="KW-0812">Transmembrane</keyword>
<dbReference type="GO" id="GO:0008360">
    <property type="term" value="P:regulation of cell shape"/>
    <property type="evidence" value="ECO:0007669"/>
    <property type="project" value="UniProtKB-KW"/>
</dbReference>
<comment type="subcellular location">
    <subcellularLocation>
        <location evidence="1">Cell membrane</location>
        <topology evidence="1">Multi-pass membrane protein</topology>
    </subcellularLocation>
</comment>
<feature type="transmembrane region" description="Helical" evidence="8">
    <location>
        <begin position="86"/>
        <end position="108"/>
    </location>
</feature>
<keyword evidence="5" id="KW-0573">Peptidoglycan synthesis</keyword>
<feature type="transmembrane region" description="Helical" evidence="8">
    <location>
        <begin position="431"/>
        <end position="454"/>
    </location>
</feature>
<organism evidence="9 10">
    <name type="scientific">Pseudonocardia ammonioxydans</name>
    <dbReference type="NCBI Taxonomy" id="260086"/>
    <lineage>
        <taxon>Bacteria</taxon>
        <taxon>Bacillati</taxon>
        <taxon>Actinomycetota</taxon>
        <taxon>Actinomycetes</taxon>
        <taxon>Pseudonocardiales</taxon>
        <taxon>Pseudonocardiaceae</taxon>
        <taxon>Pseudonocardia</taxon>
    </lineage>
</organism>
<feature type="transmembrane region" description="Helical" evidence="8">
    <location>
        <begin position="403"/>
        <end position="425"/>
    </location>
</feature>
<evidence type="ECO:0000256" key="8">
    <source>
        <dbReference type="SAM" id="Phobius"/>
    </source>
</evidence>
<keyword evidence="2" id="KW-1003">Cell membrane</keyword>
<dbReference type="EMBL" id="FOUY01000053">
    <property type="protein sequence ID" value="SFO41033.1"/>
    <property type="molecule type" value="Genomic_DNA"/>
</dbReference>
<feature type="transmembrane region" description="Helical" evidence="8">
    <location>
        <begin position="371"/>
        <end position="391"/>
    </location>
</feature>
<feature type="transmembrane region" description="Helical" evidence="8">
    <location>
        <begin position="498"/>
        <end position="520"/>
    </location>
</feature>
<sequence length="532" mass="54477">MTRGARVSGLAVATALSRVLGFIRASVWAAAFGLHVVGNALTLANTLPSIVYTLLAGGAISSVFVPQLIRAAANGRQEGDAFAGRLLSVALLVLLPATVLGVLLAPWIARLYTGGAWPPRDTALLAAFLAWCLPQIPLYGIFAVLSQVLLARDRPGPMMWAPVANNVVGIAAAVPFLFLGGIATGPDANAAETVSPGEVLAIAGGATAGVLVQVLVLLPALRAAGVRVRPRRDIRAAGIGRSLRLAGWTVLFVAANQIAYSITAIVANAAGAAAADTADHAAGLAQYTNANMIMLVPHAIIAVSVVTAAFPRMARAAVEHDLDSVARAATQALVRSGRLLLPVAFALLITAPLITRLLFPGNPGADTWFMGLVLATFAPAVVIYSFQFVLVRTLHAWENTRGPAMVQIVIALIQSLLAVLASLLLPAGDVVVGLGAAFSLAYTVGLVCTARLIVRTTGQRPLRGAAGALLRPALAAATAALGAGAVVAVSGVGPATDLWHTALVLLGTVGVYVAVFIVAAGHLSKGRRWTTP</sequence>
<dbReference type="GO" id="GO:0034204">
    <property type="term" value="P:lipid translocation"/>
    <property type="evidence" value="ECO:0007669"/>
    <property type="project" value="TreeGrafter"/>
</dbReference>
<dbReference type="STRING" id="260086.SAMN05216207_105316"/>
<evidence type="ECO:0000256" key="7">
    <source>
        <dbReference type="ARBA" id="ARBA00023136"/>
    </source>
</evidence>
<proteinExistence type="predicted"/>
<evidence type="ECO:0000313" key="9">
    <source>
        <dbReference type="EMBL" id="SFO41033.1"/>
    </source>
</evidence>
<protein>
    <submittedName>
        <fullName evidence="9">Putative peptidoglycan lipid II flippase</fullName>
    </submittedName>
</protein>
<evidence type="ECO:0000256" key="3">
    <source>
        <dbReference type="ARBA" id="ARBA00022692"/>
    </source>
</evidence>
<dbReference type="GO" id="GO:0009252">
    <property type="term" value="P:peptidoglycan biosynthetic process"/>
    <property type="evidence" value="ECO:0007669"/>
    <property type="project" value="UniProtKB-KW"/>
</dbReference>
<feature type="transmembrane region" description="Helical" evidence="8">
    <location>
        <begin position="45"/>
        <end position="65"/>
    </location>
</feature>
<accession>A0A1I5GYJ3</accession>
<dbReference type="GO" id="GO:0005886">
    <property type="term" value="C:plasma membrane"/>
    <property type="evidence" value="ECO:0007669"/>
    <property type="project" value="UniProtKB-SubCell"/>
</dbReference>
<evidence type="ECO:0000256" key="6">
    <source>
        <dbReference type="ARBA" id="ARBA00022989"/>
    </source>
</evidence>
<dbReference type="PANTHER" id="PTHR47019">
    <property type="entry name" value="LIPID II FLIPPASE MURJ"/>
    <property type="match status" value="1"/>
</dbReference>